<accession>A0AC34FUJ2</accession>
<dbReference type="WBParaSite" id="ES5_v2.g21085.t1">
    <property type="protein sequence ID" value="ES5_v2.g21085.t1"/>
    <property type="gene ID" value="ES5_v2.g21085"/>
</dbReference>
<dbReference type="Proteomes" id="UP000887579">
    <property type="component" value="Unplaced"/>
</dbReference>
<protein>
    <submittedName>
        <fullName evidence="2">N-acetyltransferase domain-containing protein</fullName>
    </submittedName>
</protein>
<reference evidence="2" key="1">
    <citation type="submission" date="2022-11" db="UniProtKB">
        <authorList>
            <consortium name="WormBaseParasite"/>
        </authorList>
    </citation>
    <scope>IDENTIFICATION</scope>
</reference>
<evidence type="ECO:0000313" key="2">
    <source>
        <dbReference type="WBParaSite" id="ES5_v2.g21085.t1"/>
    </source>
</evidence>
<name>A0AC34FUJ2_9BILA</name>
<evidence type="ECO:0000313" key="1">
    <source>
        <dbReference type="Proteomes" id="UP000887579"/>
    </source>
</evidence>
<organism evidence="1 2">
    <name type="scientific">Panagrolaimus sp. ES5</name>
    <dbReference type="NCBI Taxonomy" id="591445"/>
    <lineage>
        <taxon>Eukaryota</taxon>
        <taxon>Metazoa</taxon>
        <taxon>Ecdysozoa</taxon>
        <taxon>Nematoda</taxon>
        <taxon>Chromadorea</taxon>
        <taxon>Rhabditida</taxon>
        <taxon>Tylenchina</taxon>
        <taxon>Panagrolaimomorpha</taxon>
        <taxon>Panagrolaimoidea</taxon>
        <taxon>Panagrolaimidae</taxon>
        <taxon>Panagrolaimus</taxon>
    </lineage>
</organism>
<proteinExistence type="predicted"/>
<sequence length="354" mass="39782">MVPTPSNPKLVGIQYFVNPDHDIWVETVHLIYENEKWFLSEDDYDTWIAAFGPDNFNLIVALDTDDYDTWIAAFGPDNFNLIVALDTGKNEVVGCISIARFEPEKPGADPIITVGMYFVKPSHRKIGLGKELWRRAFEDERFQRDNTGLISVEEMMEKYSKIHGFNQISETKIVACRGIVSDIHTRNLTASSLLRVIHFPHACAEYGLDAIAAFDASINGGLRRDHFLKAWLEAPNSLASHVAINHHQEIVGFISLRKSLSNDLSVAPLYAKTPDVASTLLRSAFECVDDLYQYRYIFFHPLTANSTARKLFVKLTVGTVIPITTLTPQFTSSIPNIQSENIFSVTDIGTCAFF</sequence>